<evidence type="ECO:0000256" key="7">
    <source>
        <dbReference type="ARBA" id="ARBA00023136"/>
    </source>
</evidence>
<keyword evidence="4" id="KW-1003">Cell membrane</keyword>
<gene>
    <name evidence="9" type="ORF">IAD41_04235</name>
</gene>
<evidence type="ECO:0000256" key="3">
    <source>
        <dbReference type="ARBA" id="ARBA00022448"/>
    </source>
</evidence>
<dbReference type="AlphaFoldDB" id="A0A9D1FWL1"/>
<keyword evidence="7 8" id="KW-0472">Membrane</keyword>
<feature type="transmembrane region" description="Helical" evidence="8">
    <location>
        <begin position="12"/>
        <end position="40"/>
    </location>
</feature>
<evidence type="ECO:0000256" key="1">
    <source>
        <dbReference type="ARBA" id="ARBA00004651"/>
    </source>
</evidence>
<sequence>MIPRFLSVKNIAFIAGIVILLFIIPKIVGIVLLFFAAYVLACAMDPFVEKFQAKINNNRTLASVIVVFGGIMAVFALFAPIIAIAYKEIKTFVKVFPDKIMDASHYITTMKIYGHNIADYINLSSIMDTNPDFAQNLFSQSWNITIGIFQFFVVSVAIGMIIFYLLVDKKYFVEKFTQLFPANLKERAVFILTSISNKVGGYVRAQVLSMAAIGIMQMVVLMILGVEYPLLLGLITGILDIVPVLGPTIALIVILLVAYPVGVLKLTLIILTFFLVQQASNILVRPLVFGKFMSLHPLTIFLALFIAEQFLGFWGVILSPAIAATVCVLIDELYIKPINEKTET</sequence>
<reference evidence="9" key="2">
    <citation type="journal article" date="2021" name="PeerJ">
        <title>Extensive microbial diversity within the chicken gut microbiome revealed by metagenomics and culture.</title>
        <authorList>
            <person name="Gilroy R."/>
            <person name="Ravi A."/>
            <person name="Getino M."/>
            <person name="Pursley I."/>
            <person name="Horton D.L."/>
            <person name="Alikhan N.F."/>
            <person name="Baker D."/>
            <person name="Gharbi K."/>
            <person name="Hall N."/>
            <person name="Watson M."/>
            <person name="Adriaenssens E.M."/>
            <person name="Foster-Nyarko E."/>
            <person name="Jarju S."/>
            <person name="Secka A."/>
            <person name="Antonio M."/>
            <person name="Oren A."/>
            <person name="Chaudhuri R.R."/>
            <person name="La Ragione R."/>
            <person name="Hildebrand F."/>
            <person name="Pallen M.J."/>
        </authorList>
    </citation>
    <scope>NUCLEOTIDE SEQUENCE</scope>
    <source>
        <strain evidence="9">CHK152-2994</strain>
    </source>
</reference>
<dbReference type="GO" id="GO:0055085">
    <property type="term" value="P:transmembrane transport"/>
    <property type="evidence" value="ECO:0007669"/>
    <property type="project" value="TreeGrafter"/>
</dbReference>
<feature type="transmembrane region" description="Helical" evidence="8">
    <location>
        <begin position="288"/>
        <end position="307"/>
    </location>
</feature>
<evidence type="ECO:0000256" key="6">
    <source>
        <dbReference type="ARBA" id="ARBA00022989"/>
    </source>
</evidence>
<feature type="transmembrane region" description="Helical" evidence="8">
    <location>
        <begin position="313"/>
        <end position="335"/>
    </location>
</feature>
<organism evidence="9 10">
    <name type="scientific">Candidatus Scatenecus faecavium</name>
    <dbReference type="NCBI Taxonomy" id="2840915"/>
    <lineage>
        <taxon>Bacteria</taxon>
        <taxon>Candidatus Scatenecus</taxon>
    </lineage>
</organism>
<keyword evidence="3" id="KW-0813">Transport</keyword>
<evidence type="ECO:0000256" key="5">
    <source>
        <dbReference type="ARBA" id="ARBA00022692"/>
    </source>
</evidence>
<dbReference type="EMBL" id="DVJO01000090">
    <property type="protein sequence ID" value="HIS82796.1"/>
    <property type="molecule type" value="Genomic_DNA"/>
</dbReference>
<dbReference type="PANTHER" id="PTHR21716">
    <property type="entry name" value="TRANSMEMBRANE PROTEIN"/>
    <property type="match status" value="1"/>
</dbReference>
<feature type="transmembrane region" description="Helical" evidence="8">
    <location>
        <begin position="61"/>
        <end position="86"/>
    </location>
</feature>
<evidence type="ECO:0000313" key="9">
    <source>
        <dbReference type="EMBL" id="HIS82796.1"/>
    </source>
</evidence>
<evidence type="ECO:0000256" key="8">
    <source>
        <dbReference type="SAM" id="Phobius"/>
    </source>
</evidence>
<evidence type="ECO:0000256" key="4">
    <source>
        <dbReference type="ARBA" id="ARBA00022475"/>
    </source>
</evidence>
<comment type="caution">
    <text evidence="9">The sequence shown here is derived from an EMBL/GenBank/DDBJ whole genome shotgun (WGS) entry which is preliminary data.</text>
</comment>
<dbReference type="GO" id="GO:0005886">
    <property type="term" value="C:plasma membrane"/>
    <property type="evidence" value="ECO:0007669"/>
    <property type="project" value="UniProtKB-SubCell"/>
</dbReference>
<feature type="transmembrane region" description="Helical" evidence="8">
    <location>
        <begin position="248"/>
        <end position="276"/>
    </location>
</feature>
<keyword evidence="6 8" id="KW-1133">Transmembrane helix</keyword>
<dbReference type="Pfam" id="PF01594">
    <property type="entry name" value="AI-2E_transport"/>
    <property type="match status" value="1"/>
</dbReference>
<evidence type="ECO:0000313" key="10">
    <source>
        <dbReference type="Proteomes" id="UP000824139"/>
    </source>
</evidence>
<keyword evidence="5 8" id="KW-0812">Transmembrane</keyword>
<dbReference type="Proteomes" id="UP000824139">
    <property type="component" value="Unassembled WGS sequence"/>
</dbReference>
<accession>A0A9D1FWL1</accession>
<dbReference type="InterPro" id="IPR002549">
    <property type="entry name" value="AI-2E-like"/>
</dbReference>
<feature type="transmembrane region" description="Helical" evidence="8">
    <location>
        <begin position="144"/>
        <end position="167"/>
    </location>
</feature>
<protein>
    <submittedName>
        <fullName evidence="9">AI-2E family transporter</fullName>
    </submittedName>
</protein>
<evidence type="ECO:0000256" key="2">
    <source>
        <dbReference type="ARBA" id="ARBA00009773"/>
    </source>
</evidence>
<comment type="subcellular location">
    <subcellularLocation>
        <location evidence="1">Cell membrane</location>
        <topology evidence="1">Multi-pass membrane protein</topology>
    </subcellularLocation>
</comment>
<proteinExistence type="inferred from homology"/>
<name>A0A9D1FWL1_9BACT</name>
<reference evidence="9" key="1">
    <citation type="submission" date="2020-10" db="EMBL/GenBank/DDBJ databases">
        <authorList>
            <person name="Gilroy R."/>
        </authorList>
    </citation>
    <scope>NUCLEOTIDE SEQUENCE</scope>
    <source>
        <strain evidence="9">CHK152-2994</strain>
    </source>
</reference>
<comment type="similarity">
    <text evidence="2">Belongs to the autoinducer-2 exporter (AI-2E) (TC 2.A.86) family.</text>
</comment>
<dbReference type="PANTHER" id="PTHR21716:SF53">
    <property type="entry name" value="PERMEASE PERM-RELATED"/>
    <property type="match status" value="1"/>
</dbReference>